<dbReference type="InterPro" id="IPR050744">
    <property type="entry name" value="AI-2_Isomerase_LsrG"/>
</dbReference>
<accession>A0A238ZXY5</accession>
<keyword evidence="2" id="KW-0560">Oxidoreductase</keyword>
<dbReference type="RefSeq" id="WP_089273684.1">
    <property type="nucleotide sequence ID" value="NZ_FZOC01000003.1"/>
</dbReference>
<protein>
    <submittedName>
        <fullName evidence="2">Quinol monooxygenase YgiN</fullName>
    </submittedName>
</protein>
<feature type="domain" description="ABM" evidence="1">
    <location>
        <begin position="7"/>
        <end position="99"/>
    </location>
</feature>
<evidence type="ECO:0000313" key="2">
    <source>
        <dbReference type="EMBL" id="SNR88119.1"/>
    </source>
</evidence>
<gene>
    <name evidence="2" type="ORF">SAMN04488503_1691</name>
</gene>
<dbReference type="PANTHER" id="PTHR33336">
    <property type="entry name" value="QUINOL MONOOXYGENASE YGIN-RELATED"/>
    <property type="match status" value="1"/>
</dbReference>
<dbReference type="Pfam" id="PF03992">
    <property type="entry name" value="ABM"/>
    <property type="match status" value="1"/>
</dbReference>
<keyword evidence="3" id="KW-1185">Reference proteome</keyword>
<dbReference type="PANTHER" id="PTHR33336:SF15">
    <property type="entry name" value="ABM DOMAIN-CONTAINING PROTEIN"/>
    <property type="match status" value="1"/>
</dbReference>
<dbReference type="OrthoDB" id="287932at2"/>
<organism evidence="2 3">
    <name type="scientific">Humidesulfovibrio mexicanus</name>
    <dbReference type="NCBI Taxonomy" id="147047"/>
    <lineage>
        <taxon>Bacteria</taxon>
        <taxon>Pseudomonadati</taxon>
        <taxon>Thermodesulfobacteriota</taxon>
        <taxon>Desulfovibrionia</taxon>
        <taxon>Desulfovibrionales</taxon>
        <taxon>Desulfovibrionaceae</taxon>
        <taxon>Humidesulfovibrio</taxon>
    </lineage>
</organism>
<dbReference type="Gene3D" id="3.30.70.100">
    <property type="match status" value="1"/>
</dbReference>
<dbReference type="InterPro" id="IPR007138">
    <property type="entry name" value="ABM_dom"/>
</dbReference>
<dbReference type="Proteomes" id="UP000198324">
    <property type="component" value="Unassembled WGS sequence"/>
</dbReference>
<dbReference type="EMBL" id="FZOC01000003">
    <property type="protein sequence ID" value="SNR88119.1"/>
    <property type="molecule type" value="Genomic_DNA"/>
</dbReference>
<evidence type="ECO:0000313" key="3">
    <source>
        <dbReference type="Proteomes" id="UP000198324"/>
    </source>
</evidence>
<dbReference type="PROSITE" id="PS51725">
    <property type="entry name" value="ABM"/>
    <property type="match status" value="1"/>
</dbReference>
<dbReference type="AlphaFoldDB" id="A0A238ZXY5"/>
<dbReference type="InterPro" id="IPR011008">
    <property type="entry name" value="Dimeric_a/b-barrel"/>
</dbReference>
<sequence length="100" mass="11266">MTDVAETVLLAEMRLAQPADPETRERLAQLVLAVRQEPGCLEYAAHLDADDPARIVFYERWQSREALETHAEAPALSAWRAFAMPRALGLPKLTFLHRLA</sequence>
<keyword evidence="2" id="KW-0503">Monooxygenase</keyword>
<reference evidence="2 3" key="1">
    <citation type="submission" date="2017-06" db="EMBL/GenBank/DDBJ databases">
        <authorList>
            <person name="Kim H.J."/>
            <person name="Triplett B.A."/>
        </authorList>
    </citation>
    <scope>NUCLEOTIDE SEQUENCE [LARGE SCALE GENOMIC DNA]</scope>
    <source>
        <strain evidence="2 3">DSM 13116</strain>
    </source>
</reference>
<dbReference type="SUPFAM" id="SSF54909">
    <property type="entry name" value="Dimeric alpha+beta barrel"/>
    <property type="match status" value="1"/>
</dbReference>
<proteinExistence type="predicted"/>
<name>A0A238ZXY5_9BACT</name>
<evidence type="ECO:0000259" key="1">
    <source>
        <dbReference type="PROSITE" id="PS51725"/>
    </source>
</evidence>
<dbReference type="GO" id="GO:0004497">
    <property type="term" value="F:monooxygenase activity"/>
    <property type="evidence" value="ECO:0007669"/>
    <property type="project" value="UniProtKB-KW"/>
</dbReference>